<dbReference type="PANTHER" id="PTHR46615">
    <property type="entry name" value="ARYLSULFATASE K"/>
    <property type="match status" value="1"/>
</dbReference>
<dbReference type="Pfam" id="PF00884">
    <property type="entry name" value="Sulfatase"/>
    <property type="match status" value="1"/>
</dbReference>
<evidence type="ECO:0000259" key="3">
    <source>
        <dbReference type="Pfam" id="PF16347"/>
    </source>
</evidence>
<dbReference type="InterPro" id="IPR051849">
    <property type="entry name" value="GAG-degrading_sulfatase"/>
</dbReference>
<comment type="caution">
    <text evidence="4">The sequence shown here is derived from an EMBL/GenBank/DDBJ whole genome shotgun (WGS) entry which is preliminary data.</text>
</comment>
<dbReference type="PANTHER" id="PTHR46615:SF1">
    <property type="entry name" value="ARYLSULFATASE K"/>
    <property type="match status" value="1"/>
</dbReference>
<evidence type="ECO:0000313" key="5">
    <source>
        <dbReference type="Proteomes" id="UP000534207"/>
    </source>
</evidence>
<dbReference type="Proteomes" id="UP000534207">
    <property type="component" value="Unassembled WGS sequence"/>
</dbReference>
<protein>
    <submittedName>
        <fullName evidence="4">Sulfatase-like hydrolase/transferase</fullName>
    </submittedName>
</protein>
<gene>
    <name evidence="4" type="ORF">HX827_03085</name>
</gene>
<dbReference type="EMBL" id="JACASW010000005">
    <property type="protein sequence ID" value="NWK06308.1"/>
    <property type="molecule type" value="Genomic_DNA"/>
</dbReference>
<dbReference type="Gene3D" id="3.40.720.10">
    <property type="entry name" value="Alkaline Phosphatase, subunit A"/>
    <property type="match status" value="2"/>
</dbReference>
<dbReference type="GO" id="GO:0016740">
    <property type="term" value="F:transferase activity"/>
    <property type="evidence" value="ECO:0007669"/>
    <property type="project" value="UniProtKB-KW"/>
</dbReference>
<evidence type="ECO:0000259" key="2">
    <source>
        <dbReference type="Pfam" id="PF00884"/>
    </source>
</evidence>
<feature type="domain" description="Sulfatase N-terminal" evidence="2">
    <location>
        <begin position="4"/>
        <end position="241"/>
    </location>
</feature>
<dbReference type="InterPro" id="IPR000917">
    <property type="entry name" value="Sulfatase_N"/>
</dbReference>
<evidence type="ECO:0000313" key="4">
    <source>
        <dbReference type="EMBL" id="NWK06308.1"/>
    </source>
</evidence>
<proteinExistence type="predicted"/>
<dbReference type="Pfam" id="PF16347">
    <property type="entry name" value="SGSH_C"/>
    <property type="match status" value="1"/>
</dbReference>
<keyword evidence="4" id="KW-0378">Hydrolase</keyword>
<dbReference type="GO" id="GO:0015024">
    <property type="term" value="F:glucuronate-2-sulfatase activity"/>
    <property type="evidence" value="ECO:0007669"/>
    <property type="project" value="TreeGrafter"/>
</dbReference>
<dbReference type="AlphaFoldDB" id="A0A7K4NV68"/>
<evidence type="ECO:0000256" key="1">
    <source>
        <dbReference type="PIRSR" id="PIRSR600917-52"/>
    </source>
</evidence>
<keyword evidence="4" id="KW-0808">Transferase</keyword>
<name>A0A7K4NV68_9ARCH</name>
<reference evidence="4 5" key="1">
    <citation type="journal article" date="2019" name="Environ. Microbiol.">
        <title>Genomics insights into ecotype formation of ammonia-oxidizing archaea in the deep ocean.</title>
        <authorList>
            <person name="Wang Y."/>
            <person name="Huang J.M."/>
            <person name="Cui G.J."/>
            <person name="Nunoura T."/>
            <person name="Takaki Y."/>
            <person name="Li W.L."/>
            <person name="Li J."/>
            <person name="Gao Z.M."/>
            <person name="Takai K."/>
            <person name="Zhang A.Q."/>
            <person name="Stepanauskas R."/>
        </authorList>
    </citation>
    <scope>NUCLEOTIDE SEQUENCE [LARGE SCALE GENOMIC DNA]</scope>
    <source>
        <strain evidence="4 5">G13</strain>
    </source>
</reference>
<accession>A0A7K4NV68</accession>
<feature type="domain" description="N-sulphoglucosamine sulphohydrolase C-terminal" evidence="3">
    <location>
        <begin position="293"/>
        <end position="430"/>
    </location>
</feature>
<comment type="PTM">
    <text evidence="1">The conversion to 3-oxoalanine (also known as C-formylglycine, FGly), of a serine or cysteine residue in prokaryotes and of a cysteine residue in eukaryotes, is critical for catalytic activity.</text>
</comment>
<dbReference type="InterPro" id="IPR032506">
    <property type="entry name" value="SGSH_C"/>
</dbReference>
<dbReference type="GO" id="GO:0004065">
    <property type="term" value="F:arylsulfatase activity"/>
    <property type="evidence" value="ECO:0007669"/>
    <property type="project" value="TreeGrafter"/>
</dbReference>
<dbReference type="InterPro" id="IPR017850">
    <property type="entry name" value="Alkaline_phosphatase_core_sf"/>
</dbReference>
<sequence>MSKPNILLIVVDSLKSDKCIGKNLSSITPNVDFLIKNGAAFSQAISPAAVSPVAMSSIFTGLFPFRTGMSADKFRKLDSDITTYVKILKNHGYNTFATAPSITKDFGLTNDFQNSDSTYENSVSLFDGLGNKIVQTLSSIRTQTPWFFYIHIFDLHAPITVPKNFSAEKFGKSKYEKMVSAIDYWIGEIIKNVDLENTLVVLTADHGDYIPVIELDNETIDLEASDGQAKIDYIMWKLGNKIPAKLKPLKGKMRHILRDSRIKSNEDKMAGLNLSPYQKRVLLETRMVGGHRLYDDLIKVPLIFSGVNIPSNKKITQQVRHVDIFPTIEDVISLPKKNDIDGESLLPLINNKKTHENPAYIESPPAVKNEHIKEKIIGIRTSSYKMLKQEDSGDVVELYDLANDPLEEENIVSSNPELVKEMENKLEEIMTNKKITTTQNKVDLDKIERELEKLGYN</sequence>
<organism evidence="4 5">
    <name type="scientific">Marine Group I thaumarchaeote</name>
    <dbReference type="NCBI Taxonomy" id="2511932"/>
    <lineage>
        <taxon>Archaea</taxon>
        <taxon>Nitrososphaerota</taxon>
        <taxon>Marine Group I</taxon>
    </lineage>
</organism>
<feature type="modified residue" description="3-oxoalanine (Ser)" evidence="1">
    <location>
        <position position="51"/>
    </location>
</feature>
<dbReference type="SUPFAM" id="SSF53649">
    <property type="entry name" value="Alkaline phosphatase-like"/>
    <property type="match status" value="1"/>
</dbReference>